<dbReference type="InterPro" id="IPR011009">
    <property type="entry name" value="Kinase-like_dom_sf"/>
</dbReference>
<evidence type="ECO:0000313" key="5">
    <source>
        <dbReference type="Proteomes" id="UP000230233"/>
    </source>
</evidence>
<dbReference type="GO" id="GO:0004103">
    <property type="term" value="F:choline kinase activity"/>
    <property type="evidence" value="ECO:0007669"/>
    <property type="project" value="TreeGrafter"/>
</dbReference>
<dbReference type="PANTHER" id="PTHR22603:SF30">
    <property type="entry name" value="CHOLINE_ETHANOLAMINE KINASE"/>
    <property type="match status" value="1"/>
</dbReference>
<sequence>MLSDIRTLFTQNSLDSDVILDKALELGSDYLRGGWIILERNEVEVTQITGGQSNLIYLATATNEAKFSSETPKRFLIRIHCQPAQQVFNDTVIFSVMSERGLGPKLYGFFQGGRLEEFLPSKTLDTDSIKLPEISRQVGAIFPKYHDIDVPISKSAGALKTIKQNLEAYKQLGGSVHTMRPHSVKYEKEETRKTITVEELEKEIETFEKWSAIFDDTIVFSHNDLAPLNVLELDATKELVFIDFEYACYNWRGYDLTMFLCENAFDYRVPPPGVWIDQEFVEDHPNLQIFCEAYVDTLYKMKEKNPDRKFPLSEDRSAEVSRLIMEIKFFIPLANLFWAVWSLRGFLAKHDNGHDLEVAASDRLTMYFHFKPQSEKIYEMLKNEH</sequence>
<keyword evidence="2" id="KW-1208">Phospholipid metabolism</keyword>
<keyword evidence="1" id="KW-0594">Phospholipid biosynthesis</keyword>
<dbReference type="GO" id="GO:0006646">
    <property type="term" value="P:phosphatidylethanolamine biosynthetic process"/>
    <property type="evidence" value="ECO:0007669"/>
    <property type="project" value="TreeGrafter"/>
</dbReference>
<dbReference type="GO" id="GO:0004305">
    <property type="term" value="F:ethanolamine kinase activity"/>
    <property type="evidence" value="ECO:0007669"/>
    <property type="project" value="TreeGrafter"/>
</dbReference>
<dbReference type="Pfam" id="PF01633">
    <property type="entry name" value="Choline_kinase"/>
    <property type="match status" value="1"/>
</dbReference>
<keyword evidence="1" id="KW-0444">Lipid biosynthesis</keyword>
<evidence type="ECO:0000256" key="3">
    <source>
        <dbReference type="ARBA" id="ARBA00038211"/>
    </source>
</evidence>
<name>A0A2G5UI05_9PELO</name>
<evidence type="ECO:0000256" key="2">
    <source>
        <dbReference type="ARBA" id="ARBA00023264"/>
    </source>
</evidence>
<comment type="caution">
    <text evidence="4">The sequence shown here is derived from an EMBL/GenBank/DDBJ whole genome shotgun (WGS) entry which is preliminary data.</text>
</comment>
<dbReference type="AlphaFoldDB" id="A0A2G5UI05"/>
<keyword evidence="1" id="KW-0443">Lipid metabolism</keyword>
<dbReference type="Proteomes" id="UP000230233">
    <property type="component" value="Chromosome III"/>
</dbReference>
<dbReference type="Gene3D" id="3.30.200.20">
    <property type="entry name" value="Phosphorylase Kinase, domain 1"/>
    <property type="match status" value="1"/>
</dbReference>
<dbReference type="SUPFAM" id="SSF56112">
    <property type="entry name" value="Protein kinase-like (PK-like)"/>
    <property type="match status" value="1"/>
</dbReference>
<accession>A0A2G5UI05</accession>
<dbReference type="GO" id="GO:0005737">
    <property type="term" value="C:cytoplasm"/>
    <property type="evidence" value="ECO:0007669"/>
    <property type="project" value="TreeGrafter"/>
</dbReference>
<reference evidence="5" key="1">
    <citation type="submission" date="2017-10" db="EMBL/GenBank/DDBJ databases">
        <title>Rapid genome shrinkage in a self-fertile nematode reveals novel sperm competition proteins.</title>
        <authorList>
            <person name="Yin D."/>
            <person name="Schwarz E.M."/>
            <person name="Thomas C.G."/>
            <person name="Felde R.L."/>
            <person name="Korf I.F."/>
            <person name="Cutter A.D."/>
            <person name="Schartner C.M."/>
            <person name="Ralston E.J."/>
            <person name="Meyer B.J."/>
            <person name="Haag E.S."/>
        </authorList>
    </citation>
    <scope>NUCLEOTIDE SEQUENCE [LARGE SCALE GENOMIC DNA]</scope>
    <source>
        <strain evidence="5">JU1422</strain>
    </source>
</reference>
<dbReference type="PANTHER" id="PTHR22603">
    <property type="entry name" value="CHOLINE/ETHANOALAMINE KINASE"/>
    <property type="match status" value="1"/>
</dbReference>
<dbReference type="Gene3D" id="3.90.1200.10">
    <property type="match status" value="1"/>
</dbReference>
<proteinExistence type="inferred from homology"/>
<evidence type="ECO:0000313" key="4">
    <source>
        <dbReference type="EMBL" id="PIC38961.1"/>
    </source>
</evidence>
<comment type="similarity">
    <text evidence="3">Belongs to the choline/ethanolamine kinase family.</text>
</comment>
<evidence type="ECO:0000256" key="1">
    <source>
        <dbReference type="ARBA" id="ARBA00023209"/>
    </source>
</evidence>
<dbReference type="STRING" id="1611254.A0A2G5UI05"/>
<protein>
    <submittedName>
        <fullName evidence="4">Uncharacterized protein</fullName>
    </submittedName>
</protein>
<gene>
    <name evidence="4" type="primary">Cni-ckb-4</name>
    <name evidence="4" type="synonym">Cnig_chr_III.g10805</name>
    <name evidence="4" type="ORF">B9Z55_010805</name>
</gene>
<dbReference type="EMBL" id="PDUG01000003">
    <property type="protein sequence ID" value="PIC38961.1"/>
    <property type="molecule type" value="Genomic_DNA"/>
</dbReference>
<dbReference type="OrthoDB" id="3649325at2759"/>
<keyword evidence="5" id="KW-1185">Reference proteome</keyword>
<organism evidence="4 5">
    <name type="scientific">Caenorhabditis nigoni</name>
    <dbReference type="NCBI Taxonomy" id="1611254"/>
    <lineage>
        <taxon>Eukaryota</taxon>
        <taxon>Metazoa</taxon>
        <taxon>Ecdysozoa</taxon>
        <taxon>Nematoda</taxon>
        <taxon>Chromadorea</taxon>
        <taxon>Rhabditida</taxon>
        <taxon>Rhabditina</taxon>
        <taxon>Rhabditomorpha</taxon>
        <taxon>Rhabditoidea</taxon>
        <taxon>Rhabditidae</taxon>
        <taxon>Peloderinae</taxon>
        <taxon>Caenorhabditis</taxon>
    </lineage>
</organism>